<comment type="catalytic activity">
    <reaction evidence="7">
        <text>a 2'-deoxyadenosine in DNA + S-adenosyl-L-methionine = an N(6)-methyl-2'-deoxyadenosine in DNA + S-adenosyl-L-homocysteine + H(+)</text>
        <dbReference type="Rhea" id="RHEA:15197"/>
        <dbReference type="Rhea" id="RHEA-COMP:12418"/>
        <dbReference type="Rhea" id="RHEA-COMP:12419"/>
        <dbReference type="ChEBI" id="CHEBI:15378"/>
        <dbReference type="ChEBI" id="CHEBI:57856"/>
        <dbReference type="ChEBI" id="CHEBI:59789"/>
        <dbReference type="ChEBI" id="CHEBI:90615"/>
        <dbReference type="ChEBI" id="CHEBI:90616"/>
        <dbReference type="EC" id="2.1.1.72"/>
    </reaction>
</comment>
<dbReference type="RefSeq" id="WP_063971409.1">
    <property type="nucleotide sequence ID" value="NZ_JAMXLT020000012.1"/>
</dbReference>
<dbReference type="Pfam" id="PF07669">
    <property type="entry name" value="Eco57I"/>
    <property type="match status" value="1"/>
</dbReference>
<keyword evidence="3" id="KW-0808">Transferase</keyword>
<evidence type="ECO:0000256" key="6">
    <source>
        <dbReference type="ARBA" id="ARBA00023125"/>
    </source>
</evidence>
<dbReference type="PANTHER" id="PTHR33841">
    <property type="entry name" value="DNA METHYLTRANSFERASE YEEA-RELATED"/>
    <property type="match status" value="1"/>
</dbReference>
<organism evidence="10 11">
    <name type="scientific">Epilithonimonas ginsengisoli</name>
    <dbReference type="NCBI Taxonomy" id="1245592"/>
    <lineage>
        <taxon>Bacteria</taxon>
        <taxon>Pseudomonadati</taxon>
        <taxon>Bacteroidota</taxon>
        <taxon>Flavobacteriia</taxon>
        <taxon>Flavobacteriales</taxon>
        <taxon>Weeksellaceae</taxon>
        <taxon>Chryseobacterium group</taxon>
        <taxon>Epilithonimonas</taxon>
    </lineage>
</organism>
<dbReference type="Pfam" id="PF12950">
    <property type="entry name" value="TaqI_C"/>
    <property type="match status" value="1"/>
</dbReference>
<feature type="domain" description="Type II methyltransferase M.TaqI-like" evidence="8">
    <location>
        <begin position="2"/>
        <end position="88"/>
    </location>
</feature>
<dbReference type="Gene3D" id="3.40.50.150">
    <property type="entry name" value="Vaccinia Virus protein VP39"/>
    <property type="match status" value="1"/>
</dbReference>
<keyword evidence="5" id="KW-0680">Restriction system</keyword>
<keyword evidence="11" id="KW-1185">Reference proteome</keyword>
<evidence type="ECO:0000256" key="5">
    <source>
        <dbReference type="ARBA" id="ARBA00022747"/>
    </source>
</evidence>
<gene>
    <name evidence="10" type="ORF">NG800_008155</name>
</gene>
<keyword evidence="2" id="KW-0489">Methyltransferase</keyword>
<evidence type="ECO:0000313" key="10">
    <source>
        <dbReference type="EMBL" id="MDW8548880.1"/>
    </source>
</evidence>
<evidence type="ECO:0000256" key="2">
    <source>
        <dbReference type="ARBA" id="ARBA00022603"/>
    </source>
</evidence>
<dbReference type="PANTHER" id="PTHR33841:SF1">
    <property type="entry name" value="DNA METHYLTRANSFERASE A"/>
    <property type="match status" value="1"/>
</dbReference>
<accession>A0ABU4JGU9</accession>
<keyword evidence="4" id="KW-0949">S-adenosyl-L-methionine</keyword>
<comment type="caution">
    <text evidence="10">The sequence shown here is derived from an EMBL/GenBank/DDBJ whole genome shotgun (WGS) entry which is preliminary data.</text>
</comment>
<evidence type="ECO:0000259" key="9">
    <source>
        <dbReference type="Pfam" id="PF12950"/>
    </source>
</evidence>
<dbReference type="Gene3D" id="3.90.220.10">
    <property type="entry name" value="Adenine-n6-DNA-methyltransferase Taqi, Chain A, domain 2"/>
    <property type="match status" value="1"/>
</dbReference>
<dbReference type="InterPro" id="IPR029063">
    <property type="entry name" value="SAM-dependent_MTases_sf"/>
</dbReference>
<dbReference type="InterPro" id="IPR011639">
    <property type="entry name" value="MethylTrfase_TaqI-like_dom"/>
</dbReference>
<dbReference type="EMBL" id="JAMXLT020000012">
    <property type="protein sequence ID" value="MDW8548880.1"/>
    <property type="molecule type" value="Genomic_DNA"/>
</dbReference>
<dbReference type="InterPro" id="IPR050953">
    <property type="entry name" value="N4_N6_ade-DNA_methylase"/>
</dbReference>
<evidence type="ECO:0000256" key="7">
    <source>
        <dbReference type="ARBA" id="ARBA00047942"/>
    </source>
</evidence>
<evidence type="ECO:0000256" key="1">
    <source>
        <dbReference type="ARBA" id="ARBA00011900"/>
    </source>
</evidence>
<sequence length="371" mass="43110">MIGNPPYGAKLSSSEKKTLRTLYPETQFKIDTYSLFLLKSTALLRKMGVCTYIIPNTLLDNYFEEQVRKKLLKEFRILEICDLNDKVFDAAVVHSMIFTYQNESLQNYLIKVNNSKSLLGTYNKIPNTFFADQQKTNLSIGTHSSSALISKLKLNSVSLNTVLDIRQAIKSGNDKMYISKSKLDSNYKPILRGKDVLKFSKKNPQLYIHYGKHLACPRDYRIFEQEKLLIREAGAEITATYDNEDFYIMSSLYNGILISNDFHIKYVLGLLNSKLFQHLMFIQTFEKTQGAFTKAKIYHYDNLPIKISEYQNQVILVVDSLLLGENSFKKDLMFDLDILVYKIYDLSFEEVKLIDPDFKLIKEDYDKFIFQ</sequence>
<reference evidence="10 11" key="1">
    <citation type="submission" date="2023-11" db="EMBL/GenBank/DDBJ databases">
        <title>First isolation, identification, and characterization of non-pathogenic Epilithonimonas ginsengisoli isolated from diseased farmed rainbow trout (Oncorhynchus mykiss) in Chile.</title>
        <authorList>
            <person name="Miranda C.D."/>
            <person name="Irgang R."/>
            <person name="Concha C."/>
            <person name="Rojas R."/>
            <person name="Avendano R."/>
        </authorList>
    </citation>
    <scope>NUCLEOTIDE SEQUENCE [LARGE SCALE GENOMIC DNA]</scope>
    <source>
        <strain evidence="10 11">FP99</strain>
    </source>
</reference>
<protein>
    <recommendedName>
        <fullName evidence="1">site-specific DNA-methyltransferase (adenine-specific)</fullName>
        <ecNumber evidence="1">2.1.1.72</ecNumber>
    </recommendedName>
</protein>
<feature type="domain" description="TaqI-like C-terminal specificity" evidence="9">
    <location>
        <begin position="188"/>
        <end position="305"/>
    </location>
</feature>
<dbReference type="InterPro" id="IPR023135">
    <property type="entry name" value="N6_DNA_MeTrfase_TaqI_C"/>
</dbReference>
<evidence type="ECO:0000313" key="11">
    <source>
        <dbReference type="Proteomes" id="UP001204439"/>
    </source>
</evidence>
<dbReference type="Proteomes" id="UP001204439">
    <property type="component" value="Unassembled WGS sequence"/>
</dbReference>
<name>A0ABU4JGU9_9FLAO</name>
<dbReference type="InterPro" id="IPR025931">
    <property type="entry name" value="TaqI_C"/>
</dbReference>
<evidence type="ECO:0000259" key="8">
    <source>
        <dbReference type="Pfam" id="PF07669"/>
    </source>
</evidence>
<dbReference type="SUPFAM" id="SSF53335">
    <property type="entry name" value="S-adenosyl-L-methionine-dependent methyltransferases"/>
    <property type="match status" value="1"/>
</dbReference>
<keyword evidence="6" id="KW-0238">DNA-binding</keyword>
<evidence type="ECO:0000256" key="3">
    <source>
        <dbReference type="ARBA" id="ARBA00022679"/>
    </source>
</evidence>
<proteinExistence type="predicted"/>
<dbReference type="EC" id="2.1.1.72" evidence="1"/>
<evidence type="ECO:0000256" key="4">
    <source>
        <dbReference type="ARBA" id="ARBA00022691"/>
    </source>
</evidence>